<reference evidence="4" key="1">
    <citation type="journal article" date="2019" name="Int. J. Syst. Evol. Microbiol.">
        <title>The Global Catalogue of Microorganisms (GCM) 10K type strain sequencing project: providing services to taxonomists for standard genome sequencing and annotation.</title>
        <authorList>
            <consortium name="The Broad Institute Genomics Platform"/>
            <consortium name="The Broad Institute Genome Sequencing Center for Infectious Disease"/>
            <person name="Wu L."/>
            <person name="Ma J."/>
        </authorList>
    </citation>
    <scope>NUCLEOTIDE SEQUENCE [LARGE SCALE GENOMIC DNA]</scope>
    <source>
        <strain evidence="4">XZYJ18</strain>
    </source>
</reference>
<proteinExistence type="predicted"/>
<evidence type="ECO:0000313" key="4">
    <source>
        <dbReference type="Proteomes" id="UP001595923"/>
    </source>
</evidence>
<keyword evidence="4" id="KW-1185">Reference proteome</keyword>
<dbReference type="Gene3D" id="3.20.20.10">
    <property type="entry name" value="Alanine racemase"/>
    <property type="match status" value="1"/>
</dbReference>
<comment type="caution">
    <text evidence="3">The sequence shown here is derived from an EMBL/GenBank/DDBJ whole genome shotgun (WGS) entry which is preliminary data.</text>
</comment>
<dbReference type="EMBL" id="JBHSFQ010000001">
    <property type="protein sequence ID" value="MFC4560448.1"/>
    <property type="molecule type" value="Genomic_DNA"/>
</dbReference>
<dbReference type="InterPro" id="IPR029066">
    <property type="entry name" value="PLP-binding_barrel"/>
</dbReference>
<dbReference type="PANTHER" id="PTHR43727">
    <property type="entry name" value="DIAMINOPIMELATE DECARBOXYLASE"/>
    <property type="match status" value="1"/>
</dbReference>
<organism evidence="3 4">
    <name type="scientific">Nocardiopsis mangrovi</name>
    <dbReference type="NCBI Taxonomy" id="1179818"/>
    <lineage>
        <taxon>Bacteria</taxon>
        <taxon>Bacillati</taxon>
        <taxon>Actinomycetota</taxon>
        <taxon>Actinomycetes</taxon>
        <taxon>Streptosporangiales</taxon>
        <taxon>Nocardiopsidaceae</taxon>
        <taxon>Nocardiopsis</taxon>
    </lineage>
</organism>
<gene>
    <name evidence="3" type="ORF">ACFO4E_01125</name>
</gene>
<evidence type="ECO:0000256" key="1">
    <source>
        <dbReference type="ARBA" id="ARBA00001933"/>
    </source>
</evidence>
<dbReference type="SUPFAM" id="SSF51419">
    <property type="entry name" value="PLP-binding barrel"/>
    <property type="match status" value="1"/>
</dbReference>
<dbReference type="Proteomes" id="UP001595923">
    <property type="component" value="Unassembled WGS sequence"/>
</dbReference>
<evidence type="ECO:0000256" key="2">
    <source>
        <dbReference type="ARBA" id="ARBA00022898"/>
    </source>
</evidence>
<sequence length="376" mass="39741">MIELPKRVHEHALTLSADQLPVRVYDLPRLDARGRALRDSLPRSVELYFSLHDPPPGAVSALARHASGFEVVSTDGLVAVRRERPAARAALRGPGKTRDEIAAAVAAGNAVLHVDSPEELRLILLAARYAGRGVDVLLRVDPPEGAGRDALAGPAGMDPAALVECAEILEGAALVRPLGFSTGTADRPDARTLGRLAKEMLDALRPWSSMFRIDRPQYAIGGGAPPPAPGRGGGGFDWRQYGSLLSRLAAPGETLRVTPSGPPEPCCGWFLTRVLDVKHHLGRAVAVVAGGEWIGGSPPDDIGVVPLETGWDRPWPRPEVAAEPVTVTCRDAGMERVLARDVPVDLLRVGDAVAFPAAFTTPAAPGPPPRVHTLTA</sequence>
<dbReference type="PANTHER" id="PTHR43727:SF2">
    <property type="entry name" value="GROUP IV DECARBOXYLASE"/>
    <property type="match status" value="1"/>
</dbReference>
<evidence type="ECO:0008006" key="5">
    <source>
        <dbReference type="Google" id="ProtNLM"/>
    </source>
</evidence>
<accession>A0ABV9DPT9</accession>
<name>A0ABV9DPT9_9ACTN</name>
<protein>
    <recommendedName>
        <fullName evidence="5">Orn/DAP/Arg decarboxylase 2 N-terminal domain-containing protein</fullName>
    </recommendedName>
</protein>
<evidence type="ECO:0000313" key="3">
    <source>
        <dbReference type="EMBL" id="MFC4560448.1"/>
    </source>
</evidence>
<dbReference type="RefSeq" id="WP_378570585.1">
    <property type="nucleotide sequence ID" value="NZ_JBHSFQ010000001.1"/>
</dbReference>
<comment type="cofactor">
    <cofactor evidence="1">
        <name>pyridoxal 5'-phosphate</name>
        <dbReference type="ChEBI" id="CHEBI:597326"/>
    </cofactor>
</comment>
<keyword evidence="2" id="KW-0663">Pyridoxal phosphate</keyword>